<dbReference type="GO" id="GO:0005886">
    <property type="term" value="C:plasma membrane"/>
    <property type="evidence" value="ECO:0007669"/>
    <property type="project" value="UniProtKB-SubCell"/>
</dbReference>
<evidence type="ECO:0000256" key="2">
    <source>
        <dbReference type="ARBA" id="ARBA00006434"/>
    </source>
</evidence>
<evidence type="ECO:0000313" key="13">
    <source>
        <dbReference type="EMBL" id="SVB15757.1"/>
    </source>
</evidence>
<evidence type="ECO:0000256" key="8">
    <source>
        <dbReference type="ARBA" id="ARBA00023053"/>
    </source>
</evidence>
<dbReference type="PROSITE" id="PS50283">
    <property type="entry name" value="NA_SOLUT_SYMP_3"/>
    <property type="match status" value="1"/>
</dbReference>
<dbReference type="GO" id="GO:0006814">
    <property type="term" value="P:sodium ion transport"/>
    <property type="evidence" value="ECO:0007669"/>
    <property type="project" value="UniProtKB-KW"/>
</dbReference>
<keyword evidence="9" id="KW-0406">Ion transport</keyword>
<protein>
    <recommendedName>
        <fullName evidence="14">Sodium:solute symporter</fullName>
    </recommendedName>
</protein>
<feature type="transmembrane region" description="Helical" evidence="12">
    <location>
        <begin position="546"/>
        <end position="567"/>
    </location>
</feature>
<evidence type="ECO:0008006" key="14">
    <source>
        <dbReference type="Google" id="ProtNLM"/>
    </source>
</evidence>
<gene>
    <name evidence="13" type="ORF">METZ01_LOCUS168611</name>
</gene>
<comment type="subcellular location">
    <subcellularLocation>
        <location evidence="1">Cell membrane</location>
        <topology evidence="1">Multi-pass membrane protein</topology>
    </subcellularLocation>
</comment>
<feature type="transmembrane region" description="Helical" evidence="12">
    <location>
        <begin position="587"/>
        <end position="609"/>
    </location>
</feature>
<feature type="transmembrane region" description="Helical" evidence="12">
    <location>
        <begin position="75"/>
        <end position="95"/>
    </location>
</feature>
<feature type="transmembrane region" description="Helical" evidence="12">
    <location>
        <begin position="155"/>
        <end position="175"/>
    </location>
</feature>
<keyword evidence="7 12" id="KW-1133">Transmembrane helix</keyword>
<dbReference type="PANTHER" id="PTHR48086">
    <property type="entry name" value="SODIUM/PROLINE SYMPORTER-RELATED"/>
    <property type="match status" value="1"/>
</dbReference>
<evidence type="ECO:0000256" key="4">
    <source>
        <dbReference type="ARBA" id="ARBA00022475"/>
    </source>
</evidence>
<evidence type="ECO:0000256" key="11">
    <source>
        <dbReference type="ARBA" id="ARBA00023201"/>
    </source>
</evidence>
<dbReference type="AlphaFoldDB" id="A0A382BRH4"/>
<feature type="transmembrane region" description="Helical" evidence="12">
    <location>
        <begin position="425"/>
        <end position="449"/>
    </location>
</feature>
<keyword evidence="4" id="KW-1003">Cell membrane</keyword>
<feature type="transmembrane region" description="Helical" evidence="12">
    <location>
        <begin position="401"/>
        <end position="419"/>
    </location>
</feature>
<keyword evidence="8" id="KW-0915">Sodium</keyword>
<proteinExistence type="inferred from homology"/>
<keyword evidence="6" id="KW-0769">Symport</keyword>
<dbReference type="Gene3D" id="1.20.1730.10">
    <property type="entry name" value="Sodium/glucose cotransporter"/>
    <property type="match status" value="1"/>
</dbReference>
<feature type="transmembrane region" description="Helical" evidence="12">
    <location>
        <begin position="456"/>
        <end position="475"/>
    </location>
</feature>
<keyword evidence="3" id="KW-0813">Transport</keyword>
<dbReference type="CDD" id="cd10322">
    <property type="entry name" value="SLC5sbd"/>
    <property type="match status" value="1"/>
</dbReference>
<feature type="transmembrane region" description="Helical" evidence="12">
    <location>
        <begin position="300"/>
        <end position="320"/>
    </location>
</feature>
<dbReference type="PANTHER" id="PTHR48086:SF3">
    <property type="entry name" value="SODIUM_PROLINE SYMPORTER"/>
    <property type="match status" value="1"/>
</dbReference>
<evidence type="ECO:0000256" key="5">
    <source>
        <dbReference type="ARBA" id="ARBA00022692"/>
    </source>
</evidence>
<name>A0A382BRH4_9ZZZZ</name>
<evidence type="ECO:0000256" key="12">
    <source>
        <dbReference type="SAM" id="Phobius"/>
    </source>
</evidence>
<evidence type="ECO:0000256" key="3">
    <source>
        <dbReference type="ARBA" id="ARBA00022448"/>
    </source>
</evidence>
<feature type="transmembrane region" description="Helical" evidence="12">
    <location>
        <begin position="45"/>
        <end position="63"/>
    </location>
</feature>
<keyword evidence="5 12" id="KW-0812">Transmembrane</keyword>
<dbReference type="GO" id="GO:0015293">
    <property type="term" value="F:symporter activity"/>
    <property type="evidence" value="ECO:0007669"/>
    <property type="project" value="UniProtKB-KW"/>
</dbReference>
<dbReference type="EMBL" id="UINC01030792">
    <property type="protein sequence ID" value="SVB15757.1"/>
    <property type="molecule type" value="Genomic_DNA"/>
</dbReference>
<feature type="transmembrane region" description="Helical" evidence="12">
    <location>
        <begin position="187"/>
        <end position="207"/>
    </location>
</feature>
<feature type="transmembrane region" description="Helical" evidence="12">
    <location>
        <begin position="353"/>
        <end position="380"/>
    </location>
</feature>
<organism evidence="13">
    <name type="scientific">marine metagenome</name>
    <dbReference type="NCBI Taxonomy" id="408172"/>
    <lineage>
        <taxon>unclassified sequences</taxon>
        <taxon>metagenomes</taxon>
        <taxon>ecological metagenomes</taxon>
    </lineage>
</organism>
<accession>A0A382BRH4</accession>
<dbReference type="InterPro" id="IPR050277">
    <property type="entry name" value="Sodium:Solute_Symporter"/>
</dbReference>
<comment type="similarity">
    <text evidence="2">Belongs to the sodium:solute symporter (SSF) (TC 2.A.21) family.</text>
</comment>
<evidence type="ECO:0000256" key="7">
    <source>
        <dbReference type="ARBA" id="ARBA00022989"/>
    </source>
</evidence>
<keyword evidence="11" id="KW-0739">Sodium transport</keyword>
<sequence>MDAKISWLIGFVGVYWIYCLFWGIKGAQKSKTSTDYFLAGRSINIWVFILAATATSFSGWTFVGHPGKIFNDGLPYAFASFYALTIPFTGVLFLRRQWVLGKAYKYITPGEMYSDYYGGDAIRLLTVLVAFLFSVPYLGVQLRASGDLFYVLTDGLVSVNFGMFALSAIVVIYVASGGLRSVAYVDCAQCVLLALGIIVLGGIAIHYSDGWSGLMTGLADIVKSDVANGKNLTPDGYSSTIAIPGSMQFVSAGSKAIGGTWTGLMCMTYMFALMGIQSSPAFSMWAFANKTSRAFRWQQVAASSAVIGVILFTFTIFQGIGGHVLIKNGTFANANDKNLVPQLINLLSGSAPWLVGLLAVCALAAMQSTGAAYMSTFSAMVTRDIYAKYFAPDASDHVQKLSGRIVVILVAGAALIVAANSTQAIVMLGGLAVAYGFQMYPALIGICYYKGFTRRGVVAGLIVGLIAVTLTDKTSDWFRIFGVPWGAYPLTIHSAGWGILFNLVTTILVSRFTTDSKDTIRIKEKKHQFLQAVSGMSPERKKKINLAWILTLIWFLVGFGPFATIGNSLFSDPNAPALWVPFGMPSLWVWQLVFLGYGVFVMWFLAFHMGLSEPIEQRRVEEAMEEIE</sequence>
<dbReference type="InterPro" id="IPR001734">
    <property type="entry name" value="Na/solute_symporter"/>
</dbReference>
<dbReference type="InterPro" id="IPR038377">
    <property type="entry name" value="Na/Glc_symporter_sf"/>
</dbReference>
<feature type="transmembrane region" description="Helical" evidence="12">
    <location>
        <begin position="116"/>
        <end position="135"/>
    </location>
</feature>
<feature type="transmembrane region" description="Helical" evidence="12">
    <location>
        <begin position="495"/>
        <end position="513"/>
    </location>
</feature>
<dbReference type="Pfam" id="PF00474">
    <property type="entry name" value="SSF"/>
    <property type="match status" value="1"/>
</dbReference>
<evidence type="ECO:0000256" key="9">
    <source>
        <dbReference type="ARBA" id="ARBA00023065"/>
    </source>
</evidence>
<evidence type="ECO:0000256" key="6">
    <source>
        <dbReference type="ARBA" id="ARBA00022847"/>
    </source>
</evidence>
<keyword evidence="10 12" id="KW-0472">Membrane</keyword>
<evidence type="ECO:0000256" key="1">
    <source>
        <dbReference type="ARBA" id="ARBA00004651"/>
    </source>
</evidence>
<evidence type="ECO:0000256" key="10">
    <source>
        <dbReference type="ARBA" id="ARBA00023136"/>
    </source>
</evidence>
<reference evidence="13" key="1">
    <citation type="submission" date="2018-05" db="EMBL/GenBank/DDBJ databases">
        <authorList>
            <person name="Lanie J.A."/>
            <person name="Ng W.-L."/>
            <person name="Kazmierczak K.M."/>
            <person name="Andrzejewski T.M."/>
            <person name="Davidsen T.M."/>
            <person name="Wayne K.J."/>
            <person name="Tettelin H."/>
            <person name="Glass J.I."/>
            <person name="Rusch D."/>
            <person name="Podicherti R."/>
            <person name="Tsui H.-C.T."/>
            <person name="Winkler M.E."/>
        </authorList>
    </citation>
    <scope>NUCLEOTIDE SEQUENCE</scope>
</reference>
<feature type="transmembrane region" description="Helical" evidence="12">
    <location>
        <begin position="6"/>
        <end position="24"/>
    </location>
</feature>